<feature type="domain" description="DUF4246" evidence="2">
    <location>
        <begin position="6"/>
        <end position="55"/>
    </location>
</feature>
<sequence>MATNVTYPHPLEEEPSGALTFLDQALRRFSTAIRKKPNWRKKIMDRKIMAKWIQEAAVQDSQQLGYSDLMVIVWDARTIEFADKELKDYKNYIEELQASGSCIEPDIDAVWRADGLIDEELRQQLIDAVAVLENVPEEKKDWHPGTNNMVLDLVHPSLWPVIYGRSVDTDGKIIQCPFRALEPGNNIYSYSGDAYGEYSDYNSDDSEESYRGYNVNDYSRVVEASRADRYMNGWSKKFCWLPSEFEVSADGTSTKISSYINNLNGPGQKELFYTILEKIFSKFVPMFNHLLADLNGNNHHRFRSGSPTEVTDYDGQDSKKKVLTKKYYDAWEQLILEYENDQELTVDFEDLTLENIDSDDESENNEHEIWDLGGVCLHRTWSPPNITDDVKLNGKTAKVIVKLANIILTPENPVYDGGSWHVEAMRNERIIATGIYYYSQENITDSELRFRRTVHVNRNPHVQWSNWGNVHDMNTEFGVQELGQIETIDNRAIVFPNVYQHCVSPFRLEDQTKPGHRKILVFFLCDPSANHEIPTTKTVTPQQPGIRADLEAALRSGRPGRLAEEIFQMILKNIPPPIPLEEAEKYRAALMRERSNFTGKSSMVQGIQYNFCEH</sequence>
<evidence type="ECO:0000313" key="4">
    <source>
        <dbReference type="Proteomes" id="UP000480548"/>
    </source>
</evidence>
<organism evidence="3 4">
    <name type="scientific">Orbilia oligospora</name>
    <name type="common">Nematode-trapping fungus</name>
    <name type="synonym">Arthrobotrys oligospora</name>
    <dbReference type="NCBI Taxonomy" id="2813651"/>
    <lineage>
        <taxon>Eukaryota</taxon>
        <taxon>Fungi</taxon>
        <taxon>Dikarya</taxon>
        <taxon>Ascomycota</taxon>
        <taxon>Pezizomycotina</taxon>
        <taxon>Orbiliomycetes</taxon>
        <taxon>Orbiliales</taxon>
        <taxon>Orbiliaceae</taxon>
        <taxon>Orbilia</taxon>
    </lineage>
</organism>
<dbReference type="InterPro" id="IPR049192">
    <property type="entry name" value="DUF4246_C"/>
</dbReference>
<dbReference type="Pfam" id="PF14033">
    <property type="entry name" value="DUF4246"/>
    <property type="match status" value="1"/>
</dbReference>
<dbReference type="AlphaFoldDB" id="A0A7C8P674"/>
<dbReference type="InterPro" id="IPR025340">
    <property type="entry name" value="DUF4246"/>
</dbReference>
<dbReference type="PANTHER" id="PTHR33119:SF1">
    <property type="entry name" value="FE2OG DIOXYGENASE DOMAIN-CONTAINING PROTEIN"/>
    <property type="match status" value="1"/>
</dbReference>
<proteinExistence type="predicted"/>
<dbReference type="EMBL" id="WIQZ01000036">
    <property type="protein sequence ID" value="KAF3134449.1"/>
    <property type="molecule type" value="Genomic_DNA"/>
</dbReference>
<dbReference type="InterPro" id="IPR049207">
    <property type="entry name" value="DUF4246_N"/>
</dbReference>
<protein>
    <submittedName>
        <fullName evidence="3">Uncharacterized protein</fullName>
    </submittedName>
</protein>
<comment type="caution">
    <text evidence="3">The sequence shown here is derived from an EMBL/GenBank/DDBJ whole genome shotgun (WGS) entry which is preliminary data.</text>
</comment>
<name>A0A7C8P674_ORBOL</name>
<dbReference type="Pfam" id="PF21666">
    <property type="entry name" value="DUF4246_N"/>
    <property type="match status" value="1"/>
</dbReference>
<feature type="domain" description="DUF4246" evidence="1">
    <location>
        <begin position="78"/>
        <end position="547"/>
    </location>
</feature>
<reference evidence="3 4" key="1">
    <citation type="submission" date="2019-06" db="EMBL/GenBank/DDBJ databases">
        <authorList>
            <person name="Palmer J.M."/>
        </authorList>
    </citation>
    <scope>NUCLEOTIDE SEQUENCE [LARGE SCALE GENOMIC DNA]</scope>
    <source>
        <strain evidence="3 4">TWF703</strain>
    </source>
</reference>
<dbReference type="PANTHER" id="PTHR33119">
    <property type="entry name" value="IFI3P"/>
    <property type="match status" value="1"/>
</dbReference>
<evidence type="ECO:0000313" key="3">
    <source>
        <dbReference type="EMBL" id="KAF3134449.1"/>
    </source>
</evidence>
<accession>A0A7C8P674</accession>
<evidence type="ECO:0000259" key="1">
    <source>
        <dbReference type="Pfam" id="PF14033"/>
    </source>
</evidence>
<evidence type="ECO:0000259" key="2">
    <source>
        <dbReference type="Pfam" id="PF21666"/>
    </source>
</evidence>
<gene>
    <name evidence="3" type="ORF">TWF703_006432</name>
</gene>
<dbReference type="Proteomes" id="UP000480548">
    <property type="component" value="Unassembled WGS sequence"/>
</dbReference>